<sequence length="54" mass="5731">MLHTREGVRSCDQSGDPTADGRAAIEGEIEFAGGLVDPSPDRVRRHDRGAAGLQ</sequence>
<dbReference type="EMBL" id="JAQNDO010000001">
    <property type="protein sequence ID" value="MDC0746779.1"/>
    <property type="molecule type" value="Genomic_DNA"/>
</dbReference>
<feature type="region of interest" description="Disordered" evidence="1">
    <location>
        <begin position="1"/>
        <end position="54"/>
    </location>
</feature>
<keyword evidence="3" id="KW-1185">Reference proteome</keyword>
<evidence type="ECO:0000313" key="3">
    <source>
        <dbReference type="Proteomes" id="UP001221411"/>
    </source>
</evidence>
<gene>
    <name evidence="2" type="ORF">POL67_35955</name>
</gene>
<name>A0ABT5EY67_9BACT</name>
<evidence type="ECO:0000256" key="1">
    <source>
        <dbReference type="SAM" id="MobiDB-lite"/>
    </source>
</evidence>
<proteinExistence type="predicted"/>
<evidence type="ECO:0000313" key="2">
    <source>
        <dbReference type="EMBL" id="MDC0746779.1"/>
    </source>
</evidence>
<dbReference type="RefSeq" id="WP_271925151.1">
    <property type="nucleotide sequence ID" value="NZ_JAQNDO010000001.1"/>
</dbReference>
<reference evidence="2 3" key="1">
    <citation type="submission" date="2022-11" db="EMBL/GenBank/DDBJ databases">
        <title>Minimal conservation of predation-associated metabolite biosynthetic gene clusters underscores biosynthetic potential of Myxococcota including descriptions for ten novel species: Archangium lansinium sp. nov., Myxococcus landrumus sp. nov., Nannocystis bai.</title>
        <authorList>
            <person name="Ahearne A."/>
            <person name="Stevens C."/>
            <person name="Dowd S."/>
        </authorList>
    </citation>
    <scope>NUCLEOTIDE SEQUENCE [LARGE SCALE GENOMIC DNA]</scope>
    <source>
        <strain evidence="2 3">RJM3</strain>
    </source>
</reference>
<accession>A0ABT5EY67</accession>
<protein>
    <submittedName>
        <fullName evidence="2">Uncharacterized protein</fullName>
    </submittedName>
</protein>
<organism evidence="2 3">
    <name type="scientific">Polyangium mundeleinium</name>
    <dbReference type="NCBI Taxonomy" id="2995306"/>
    <lineage>
        <taxon>Bacteria</taxon>
        <taxon>Pseudomonadati</taxon>
        <taxon>Myxococcota</taxon>
        <taxon>Polyangia</taxon>
        <taxon>Polyangiales</taxon>
        <taxon>Polyangiaceae</taxon>
        <taxon>Polyangium</taxon>
    </lineage>
</organism>
<dbReference type="Proteomes" id="UP001221411">
    <property type="component" value="Unassembled WGS sequence"/>
</dbReference>
<comment type="caution">
    <text evidence="2">The sequence shown here is derived from an EMBL/GenBank/DDBJ whole genome shotgun (WGS) entry which is preliminary data.</text>
</comment>